<dbReference type="Proteomes" id="UP001501612">
    <property type="component" value="Unassembled WGS sequence"/>
</dbReference>
<evidence type="ECO:0000259" key="8">
    <source>
        <dbReference type="Pfam" id="PF17676"/>
    </source>
</evidence>
<dbReference type="Gene3D" id="3.50.30.60">
    <property type="entry name" value="LD-carboxypeptidase A C-terminal domain-like"/>
    <property type="match status" value="1"/>
</dbReference>
<dbReference type="SUPFAM" id="SSF141986">
    <property type="entry name" value="LD-carboxypeptidase A C-terminal domain-like"/>
    <property type="match status" value="1"/>
</dbReference>
<keyword evidence="2" id="KW-0121">Carboxypeptidase</keyword>
<dbReference type="InterPro" id="IPR029062">
    <property type="entry name" value="Class_I_gatase-like"/>
</dbReference>
<evidence type="ECO:0000313" key="9">
    <source>
        <dbReference type="EMBL" id="GAA1924183.1"/>
    </source>
</evidence>
<keyword evidence="3" id="KW-0645">Protease</keyword>
<protein>
    <submittedName>
        <fullName evidence="9">LD-carboxypeptidase</fullName>
    </submittedName>
</protein>
<keyword evidence="4" id="KW-0378">Hydrolase</keyword>
<evidence type="ECO:0000256" key="4">
    <source>
        <dbReference type="ARBA" id="ARBA00022801"/>
    </source>
</evidence>
<dbReference type="PANTHER" id="PTHR30237">
    <property type="entry name" value="MURAMOYLTETRAPEPTIDE CARBOXYPEPTIDASE"/>
    <property type="match status" value="1"/>
</dbReference>
<evidence type="ECO:0000313" key="10">
    <source>
        <dbReference type="Proteomes" id="UP001501612"/>
    </source>
</evidence>
<dbReference type="EMBL" id="BAAAMY010000006">
    <property type="protein sequence ID" value="GAA1924183.1"/>
    <property type="molecule type" value="Genomic_DNA"/>
</dbReference>
<dbReference type="Pfam" id="PF17676">
    <property type="entry name" value="Peptidase_S66C"/>
    <property type="match status" value="1"/>
</dbReference>
<dbReference type="InterPro" id="IPR027478">
    <property type="entry name" value="LdcA_N"/>
</dbReference>
<comment type="caution">
    <text evidence="9">The sequence shown here is derived from an EMBL/GenBank/DDBJ whole genome shotgun (WGS) entry which is preliminary data.</text>
</comment>
<dbReference type="CDD" id="cd07062">
    <property type="entry name" value="Peptidase_S66_mccF_like"/>
    <property type="match status" value="1"/>
</dbReference>
<keyword evidence="10" id="KW-1185">Reference proteome</keyword>
<name>A0ABN2PM47_9ACTN</name>
<dbReference type="InterPro" id="IPR040449">
    <property type="entry name" value="Peptidase_S66_N"/>
</dbReference>
<evidence type="ECO:0000256" key="5">
    <source>
        <dbReference type="ARBA" id="ARBA00022825"/>
    </source>
</evidence>
<dbReference type="RefSeq" id="WP_344008096.1">
    <property type="nucleotide sequence ID" value="NZ_BAAAMY010000006.1"/>
</dbReference>
<dbReference type="PIRSF" id="PIRSF028757">
    <property type="entry name" value="LD-carboxypeptidase"/>
    <property type="match status" value="1"/>
</dbReference>
<feature type="domain" description="LD-carboxypeptidase N-terminal" evidence="7">
    <location>
        <begin position="15"/>
        <end position="134"/>
    </location>
</feature>
<dbReference type="Pfam" id="PF02016">
    <property type="entry name" value="Peptidase_S66"/>
    <property type="match status" value="1"/>
</dbReference>
<proteinExistence type="inferred from homology"/>
<dbReference type="InterPro" id="IPR027461">
    <property type="entry name" value="Carboxypeptidase_A_C_sf"/>
</dbReference>
<sequence length="341" mass="35524">MEIRRPAPLRPGDTIGVTAPSSGVPADLRPRLDHAVALLRRRGFEVALGACLDGSGIVSAPAAERAAELTAMLADPAVRAVVPPWGGELAIDLVGLVDWDALRDATPTWFVGYSDCCSVSMPLLTRAGWAGVHGANLMDTPYDAPAGLAHWLDVVTAEGPLVQRAHGRHRSSGFDDWTADPTASTWRLDAAGDWRVVNAPADGVDVSGLLVGGCVEVLGPLAGTPYGDVEGFGRAHADEGLVVLLEVAEDGALDVARALHGMRLAGWFAHARAVVVGRTAAPDAPGLTQHEAVLDTLGGLGVPLLLDVEVGHVPPQMPLVLGAPTRLVADAARREIHQSPR</sequence>
<dbReference type="InterPro" id="IPR003507">
    <property type="entry name" value="S66_fam"/>
</dbReference>
<organism evidence="9 10">
    <name type="scientific">Nocardioides lentus</name>
    <dbReference type="NCBI Taxonomy" id="338077"/>
    <lineage>
        <taxon>Bacteria</taxon>
        <taxon>Bacillati</taxon>
        <taxon>Actinomycetota</taxon>
        <taxon>Actinomycetes</taxon>
        <taxon>Propionibacteriales</taxon>
        <taxon>Nocardioidaceae</taxon>
        <taxon>Nocardioides</taxon>
    </lineage>
</organism>
<gene>
    <name evidence="9" type="ORF">GCM10009737_27290</name>
</gene>
<evidence type="ECO:0000259" key="7">
    <source>
        <dbReference type="Pfam" id="PF02016"/>
    </source>
</evidence>
<evidence type="ECO:0000256" key="6">
    <source>
        <dbReference type="SAM" id="MobiDB-lite"/>
    </source>
</evidence>
<evidence type="ECO:0000256" key="1">
    <source>
        <dbReference type="ARBA" id="ARBA00010233"/>
    </source>
</evidence>
<feature type="region of interest" description="Disordered" evidence="6">
    <location>
        <begin position="1"/>
        <end position="22"/>
    </location>
</feature>
<feature type="domain" description="LD-carboxypeptidase C-terminal" evidence="8">
    <location>
        <begin position="207"/>
        <end position="327"/>
    </location>
</feature>
<dbReference type="Gene3D" id="3.40.50.10740">
    <property type="entry name" value="Class I glutamine amidotransferase-like"/>
    <property type="match status" value="1"/>
</dbReference>
<dbReference type="PANTHER" id="PTHR30237:SF2">
    <property type="entry name" value="MUREIN TETRAPEPTIDE CARBOXYPEPTIDASE"/>
    <property type="match status" value="1"/>
</dbReference>
<keyword evidence="5" id="KW-0720">Serine protease</keyword>
<comment type="similarity">
    <text evidence="1">Belongs to the peptidase S66 family.</text>
</comment>
<accession>A0ABN2PM47</accession>
<dbReference type="InterPro" id="IPR040921">
    <property type="entry name" value="Peptidase_S66C"/>
</dbReference>
<evidence type="ECO:0000256" key="3">
    <source>
        <dbReference type="ARBA" id="ARBA00022670"/>
    </source>
</evidence>
<evidence type="ECO:0000256" key="2">
    <source>
        <dbReference type="ARBA" id="ARBA00022645"/>
    </source>
</evidence>
<reference evidence="9 10" key="1">
    <citation type="journal article" date="2019" name="Int. J. Syst. Evol. Microbiol.">
        <title>The Global Catalogue of Microorganisms (GCM) 10K type strain sequencing project: providing services to taxonomists for standard genome sequencing and annotation.</title>
        <authorList>
            <consortium name="The Broad Institute Genomics Platform"/>
            <consortium name="The Broad Institute Genome Sequencing Center for Infectious Disease"/>
            <person name="Wu L."/>
            <person name="Ma J."/>
        </authorList>
    </citation>
    <scope>NUCLEOTIDE SEQUENCE [LARGE SCALE GENOMIC DNA]</scope>
    <source>
        <strain evidence="9 10">JCM 14046</strain>
    </source>
</reference>
<dbReference type="SUPFAM" id="SSF52317">
    <property type="entry name" value="Class I glutamine amidotransferase-like"/>
    <property type="match status" value="1"/>
</dbReference>